<comment type="caution">
    <text evidence="10">The sequence shown here is derived from an EMBL/GenBank/DDBJ whole genome shotgun (WGS) entry which is preliminary data.</text>
</comment>
<dbReference type="InterPro" id="IPR036358">
    <property type="entry name" value="BTD_sf"/>
</dbReference>
<feature type="region of interest" description="Disordered" evidence="7">
    <location>
        <begin position="497"/>
        <end position="516"/>
    </location>
</feature>
<dbReference type="InterPro" id="IPR040159">
    <property type="entry name" value="CLS_fam"/>
</dbReference>
<dbReference type="InterPro" id="IPR015351">
    <property type="entry name" value="RBP-J/Cbf11/Cbf12_DNA-bd"/>
</dbReference>
<dbReference type="SMART" id="SM01267">
    <property type="entry name" value="LAG1_DNAbind"/>
    <property type="match status" value="1"/>
</dbReference>
<dbReference type="SMART" id="SM01268">
    <property type="entry name" value="BTD"/>
    <property type="match status" value="1"/>
</dbReference>
<feature type="compositionally biased region" description="Low complexity" evidence="7">
    <location>
        <begin position="298"/>
        <end position="311"/>
    </location>
</feature>
<dbReference type="SUPFAM" id="SSF81296">
    <property type="entry name" value="E set domains"/>
    <property type="match status" value="1"/>
</dbReference>
<organism evidence="10 11">
    <name type="scientific">Umbelopsis vinacea</name>
    <dbReference type="NCBI Taxonomy" id="44442"/>
    <lineage>
        <taxon>Eukaryota</taxon>
        <taxon>Fungi</taxon>
        <taxon>Fungi incertae sedis</taxon>
        <taxon>Mucoromycota</taxon>
        <taxon>Mucoromycotina</taxon>
        <taxon>Umbelopsidomycetes</taxon>
        <taxon>Umbelopsidales</taxon>
        <taxon>Umbelopsidaceae</taxon>
        <taxon>Umbelopsis</taxon>
    </lineage>
</organism>
<feature type="compositionally biased region" description="Low complexity" evidence="7">
    <location>
        <begin position="964"/>
        <end position="974"/>
    </location>
</feature>
<dbReference type="Pfam" id="PF20144">
    <property type="entry name" value="TIG_SUH"/>
    <property type="match status" value="1"/>
</dbReference>
<evidence type="ECO:0000259" key="9">
    <source>
        <dbReference type="SMART" id="SM01268"/>
    </source>
</evidence>
<gene>
    <name evidence="10" type="ORF">INT44_001099</name>
</gene>
<reference evidence="10" key="1">
    <citation type="submission" date="2020-12" db="EMBL/GenBank/DDBJ databases">
        <title>Metabolic potential, ecology and presence of endohyphal bacteria is reflected in genomic diversity of Mucoromycotina.</title>
        <authorList>
            <person name="Muszewska A."/>
            <person name="Okrasinska A."/>
            <person name="Steczkiewicz K."/>
            <person name="Drgas O."/>
            <person name="Orlowska M."/>
            <person name="Perlinska-Lenart U."/>
            <person name="Aleksandrzak-Piekarczyk T."/>
            <person name="Szatraj K."/>
            <person name="Zielenkiewicz U."/>
            <person name="Pilsyk S."/>
            <person name="Malc E."/>
            <person name="Mieczkowski P."/>
            <person name="Kruszewska J.S."/>
            <person name="Biernat P."/>
            <person name="Pawlowska J."/>
        </authorList>
    </citation>
    <scope>NUCLEOTIDE SEQUENCE</scope>
    <source>
        <strain evidence="10">WA0000051536</strain>
    </source>
</reference>
<keyword evidence="3" id="KW-0805">Transcription regulation</keyword>
<evidence type="ECO:0000256" key="3">
    <source>
        <dbReference type="ARBA" id="ARBA00023015"/>
    </source>
</evidence>
<evidence type="ECO:0000256" key="1">
    <source>
        <dbReference type="ARBA" id="ARBA00004123"/>
    </source>
</evidence>
<dbReference type="InterPro" id="IPR013783">
    <property type="entry name" value="Ig-like_fold"/>
</dbReference>
<feature type="compositionally biased region" description="Low complexity" evidence="7">
    <location>
        <begin position="1"/>
        <end position="21"/>
    </location>
</feature>
<keyword evidence="5" id="KW-0804">Transcription</keyword>
<feature type="compositionally biased region" description="Polar residues" evidence="7">
    <location>
        <begin position="946"/>
        <end position="961"/>
    </location>
</feature>
<evidence type="ECO:0000256" key="5">
    <source>
        <dbReference type="ARBA" id="ARBA00023163"/>
    </source>
</evidence>
<comment type="subcellular location">
    <subcellularLocation>
        <location evidence="1">Nucleus</location>
    </subcellularLocation>
</comment>
<dbReference type="Gene3D" id="2.60.40.1450">
    <property type="entry name" value="LAG1, DNA binding domain"/>
    <property type="match status" value="1"/>
</dbReference>
<keyword evidence="6" id="KW-0539">Nucleus</keyword>
<feature type="compositionally biased region" description="Low complexity" evidence="7">
    <location>
        <begin position="350"/>
        <end position="362"/>
    </location>
</feature>
<dbReference type="GO" id="GO:0005634">
    <property type="term" value="C:nucleus"/>
    <property type="evidence" value="ECO:0007669"/>
    <property type="project" value="UniProtKB-SubCell"/>
</dbReference>
<feature type="domain" description="Beta-trefoil DNA-binding" evidence="9">
    <location>
        <begin position="620"/>
        <end position="997"/>
    </location>
</feature>
<feature type="domain" description="RBP-J/Cbf11/Cbf12 DNA binding" evidence="8">
    <location>
        <begin position="462"/>
        <end position="619"/>
    </location>
</feature>
<evidence type="ECO:0000256" key="2">
    <source>
        <dbReference type="ARBA" id="ARBA00009704"/>
    </source>
</evidence>
<dbReference type="AlphaFoldDB" id="A0A8H7UJK3"/>
<evidence type="ECO:0000313" key="10">
    <source>
        <dbReference type="EMBL" id="KAG2188346.1"/>
    </source>
</evidence>
<name>A0A8H7UJK3_9FUNG</name>
<dbReference type="SUPFAM" id="SSF49417">
    <property type="entry name" value="p53-like transcription factors"/>
    <property type="match status" value="1"/>
</dbReference>
<evidence type="ECO:0000313" key="11">
    <source>
        <dbReference type="Proteomes" id="UP000612746"/>
    </source>
</evidence>
<keyword evidence="4" id="KW-0238">DNA-binding</keyword>
<sequence length="1156" mass="125163">MVQTATYSTFPSSSSSSAVSDASRKRKQDMQYPMEYPMSSPSQQQQAAPWSEFVYSSPNSPTTSPQITQHPHQTLAWLEHGNNNYTHFDPMAMSNFPIKSETIPDRRHSLAVGEFSFQSDLKPDPPKYDMSLQHHLPTPPSAVHRQQQHPSNDDKMNLHIDMSSKQPPQFANFSSASMPSPSTPAFFTSAFLDSLNDNAGDNGVTAAHNTHESVFSFSMAPTSNTIQFMNPNDMLAHASPENMLNDIMAESEDFVFDNHHTVTPSALSSDNPFYQQSASSFSELIMQQDQPVSHSLHRGSTSRSSTSSLASNLQQQHIGANDMNFAATMDFGNGGRKMSRLQQISPPASPTHSSSLSNTSSSPSPPITPMLHQQQQQAYQQGFNDGPTFQHPTIPEEDDEDMLLNQADFAGYMQPNGLDDPLKSKNGIVSARLLQSANVALLRPLIRHYLQSPNPAASGERTVVILTSKVAQKSYGTEKRFLCPPPTTHLIGGSWWTQQMSDKDSGPESPPSVTVSAPSMTVCISGESTSHKGNLEWHAPNGSVMDSSSVITTPSDPVVSGKCVSKQLYINDADEKRKRVECLVKIQLANGFNLGTLASKGIKVISKPSKKRQSVKNMELCIHHGTTISLFNRIRSQTVSTKYLGVSTTNGTPVMFAQTSSDWPGADHNQAPPNGAAAGNGTCFVARTSSWDPFVIWVVDTTRTGESNHNEEPSTFPPPPAIALRNPSGNPIPIHYNQPVVLQCLSTGLVSPVMVIRKVDKASTVVGGARVSDGGPGPNGVGFMAGGEYADEALGDPVSQLHKIALQIIQDPSNANCPVDMRSHQHPNMPHATQPITYLACLNDIVGMHKTTEPRQPLASAMAMMNEATSSPIPMPGMAASWTDAQQMFGISFGSPTDGSSVTSQENGRAVRKRRVSCDTSGKNVSTAPPGSRVSTLANKGRRRVNSLNDVANFSGSSDDMTPSGRRGSVSSTASGGGGPSQNGAFWSEDVTDAAVWTIVGTDCATYTFWTPQSTSPFSSQHNSEVASPVTPFPSISHFSTSLAPQQQRVMNGDMGSLTIYGENFTRDLTVWFGDVKASRTEYRCREILTCSVPDSQEFHDSVGLSDYHHRQLRTDSSGKTTDSQIGFVEQPRKKVPILLVRGDGVVYRTGKIYAF</sequence>
<evidence type="ECO:0008006" key="12">
    <source>
        <dbReference type="Google" id="ProtNLM"/>
    </source>
</evidence>
<evidence type="ECO:0000259" key="8">
    <source>
        <dbReference type="SMART" id="SM01267"/>
    </source>
</evidence>
<feature type="compositionally biased region" description="Low complexity" evidence="7">
    <location>
        <begin position="30"/>
        <end position="46"/>
    </location>
</feature>
<dbReference type="GO" id="GO:0001228">
    <property type="term" value="F:DNA-binding transcription activator activity, RNA polymerase II-specific"/>
    <property type="evidence" value="ECO:0007669"/>
    <property type="project" value="InterPro"/>
</dbReference>
<feature type="region of interest" description="Disordered" evidence="7">
    <location>
        <begin position="894"/>
        <end position="986"/>
    </location>
</feature>
<dbReference type="PANTHER" id="PTHR10665">
    <property type="entry name" value="RECOMBINING BINDING PROTEIN SUPPRESSOR OF HAIRLESS"/>
    <property type="match status" value="1"/>
</dbReference>
<dbReference type="Pfam" id="PF09271">
    <property type="entry name" value="LAG1-DNAbind"/>
    <property type="match status" value="1"/>
</dbReference>
<keyword evidence="11" id="KW-1185">Reference proteome</keyword>
<evidence type="ECO:0000256" key="6">
    <source>
        <dbReference type="ARBA" id="ARBA00023242"/>
    </source>
</evidence>
<dbReference type="FunFam" id="2.60.40.1450:FF:000003">
    <property type="entry name" value="Related to J kappa-recombination signal binding protein"/>
    <property type="match status" value="1"/>
</dbReference>
<feature type="compositionally biased region" description="Polar residues" evidence="7">
    <location>
        <begin position="894"/>
        <end position="907"/>
    </location>
</feature>
<dbReference type="GO" id="GO:0000978">
    <property type="term" value="F:RNA polymerase II cis-regulatory region sequence-specific DNA binding"/>
    <property type="evidence" value="ECO:0007669"/>
    <property type="project" value="InterPro"/>
</dbReference>
<evidence type="ECO:0000256" key="4">
    <source>
        <dbReference type="ARBA" id="ARBA00023125"/>
    </source>
</evidence>
<dbReference type="InterPro" id="IPR008967">
    <property type="entry name" value="p53-like_TF_DNA-bd_sf"/>
</dbReference>
<dbReference type="InterPro" id="IPR037095">
    <property type="entry name" value="RBP-J/Cbf11_DNA-bd_sf"/>
</dbReference>
<proteinExistence type="inferred from homology"/>
<protein>
    <recommendedName>
        <fullName evidence="12">LAG1-DNAbind-domain-containing protein</fullName>
    </recommendedName>
</protein>
<feature type="compositionally biased region" description="Polar residues" evidence="7">
    <location>
        <begin position="918"/>
        <end position="938"/>
    </location>
</feature>
<dbReference type="SUPFAM" id="SSF110217">
    <property type="entry name" value="DNA-binding protein LAG-1 (CSL)"/>
    <property type="match status" value="1"/>
</dbReference>
<dbReference type="Gene3D" id="2.60.40.10">
    <property type="entry name" value="Immunoglobulins"/>
    <property type="match status" value="1"/>
</dbReference>
<feature type="region of interest" description="Disordered" evidence="7">
    <location>
        <begin position="1"/>
        <end position="70"/>
    </location>
</feature>
<dbReference type="InterPro" id="IPR038007">
    <property type="entry name" value="RBP-Jkappa_IPT"/>
</dbReference>
<dbReference type="Proteomes" id="UP000612746">
    <property type="component" value="Unassembled WGS sequence"/>
</dbReference>
<evidence type="ECO:0000256" key="7">
    <source>
        <dbReference type="SAM" id="MobiDB-lite"/>
    </source>
</evidence>
<dbReference type="OrthoDB" id="5600360at2759"/>
<dbReference type="InterPro" id="IPR015350">
    <property type="entry name" value="Beta-trefoil_DNA-bd_dom"/>
</dbReference>
<feature type="region of interest" description="Disordered" evidence="7">
    <location>
        <begin position="329"/>
        <end position="396"/>
    </location>
</feature>
<feature type="region of interest" description="Disordered" evidence="7">
    <location>
        <begin position="287"/>
        <end position="313"/>
    </location>
</feature>
<dbReference type="EMBL" id="JAEPRA010000002">
    <property type="protein sequence ID" value="KAG2188346.1"/>
    <property type="molecule type" value="Genomic_DNA"/>
</dbReference>
<dbReference type="InterPro" id="IPR014756">
    <property type="entry name" value="Ig_E-set"/>
</dbReference>
<feature type="compositionally biased region" description="Polar residues" evidence="7">
    <location>
        <begin position="54"/>
        <end position="70"/>
    </location>
</feature>
<comment type="similarity">
    <text evidence="2">Belongs to the Su(H) family.</text>
</comment>
<accession>A0A8H7UJK3</accession>